<organism evidence="2 3">
    <name type="scientific">Puccinia coronata f. sp. avenae</name>
    <dbReference type="NCBI Taxonomy" id="200324"/>
    <lineage>
        <taxon>Eukaryota</taxon>
        <taxon>Fungi</taxon>
        <taxon>Dikarya</taxon>
        <taxon>Basidiomycota</taxon>
        <taxon>Pucciniomycotina</taxon>
        <taxon>Pucciniomycetes</taxon>
        <taxon>Pucciniales</taxon>
        <taxon>Pucciniaceae</taxon>
        <taxon>Puccinia</taxon>
    </lineage>
</organism>
<dbReference type="EMBL" id="PGCI01000109">
    <property type="protein sequence ID" value="PLW39867.1"/>
    <property type="molecule type" value="Genomic_DNA"/>
</dbReference>
<reference evidence="2 3" key="1">
    <citation type="submission" date="2017-11" db="EMBL/GenBank/DDBJ databases">
        <title>De novo assembly and phasing of dikaryotic genomes from two isolates of Puccinia coronata f. sp. avenae, the causal agent of oat crown rust.</title>
        <authorList>
            <person name="Miller M.E."/>
            <person name="Zhang Y."/>
            <person name="Omidvar V."/>
            <person name="Sperschneider J."/>
            <person name="Schwessinger B."/>
            <person name="Raley C."/>
            <person name="Palmer J.M."/>
            <person name="Garnica D."/>
            <person name="Upadhyaya N."/>
            <person name="Rathjen J."/>
            <person name="Taylor J.M."/>
            <person name="Park R.F."/>
            <person name="Dodds P.N."/>
            <person name="Hirsch C.D."/>
            <person name="Kianian S.F."/>
            <person name="Figueroa M."/>
        </authorList>
    </citation>
    <scope>NUCLEOTIDE SEQUENCE [LARGE SCALE GENOMIC DNA]</scope>
    <source>
        <strain evidence="2">12SD80</strain>
    </source>
</reference>
<proteinExistence type="predicted"/>
<evidence type="ECO:0000313" key="2">
    <source>
        <dbReference type="EMBL" id="PLW39867.1"/>
    </source>
</evidence>
<sequence>MIFSTQQVASPMSRLCQPSSRHSRSHIFLDLFGTLIYPTLPVHIRYNQLARDNGFGHFQLSEANFKTGM</sequence>
<name>A0A2N5UQE6_9BASI</name>
<protein>
    <submittedName>
        <fullName evidence="2">Uncharacterized protein</fullName>
    </submittedName>
</protein>
<dbReference type="Proteomes" id="UP000235392">
    <property type="component" value="Unassembled WGS sequence"/>
</dbReference>
<comment type="caution">
    <text evidence="2">The sequence shown here is derived from an EMBL/GenBank/DDBJ whole genome shotgun (WGS) entry which is preliminary data.</text>
</comment>
<evidence type="ECO:0000313" key="1">
    <source>
        <dbReference type="EMBL" id="PLW15023.1"/>
    </source>
</evidence>
<dbReference type="EMBL" id="PGCI01000808">
    <property type="protein sequence ID" value="PLW15023.1"/>
    <property type="molecule type" value="Genomic_DNA"/>
</dbReference>
<evidence type="ECO:0000313" key="3">
    <source>
        <dbReference type="Proteomes" id="UP000235392"/>
    </source>
</evidence>
<accession>A0A2N5UQE6</accession>
<dbReference type="AlphaFoldDB" id="A0A2N5UQE6"/>
<gene>
    <name evidence="2" type="ORF">PCASD_07900</name>
    <name evidence="1" type="ORF">PCASD_21969</name>
</gene>